<name>A0A8D5UFU2_9BACL</name>
<protein>
    <recommendedName>
        <fullName evidence="1">Hemerythrin-like domain-containing protein</fullName>
    </recommendedName>
</protein>
<dbReference type="Proteomes" id="UP000677436">
    <property type="component" value="Chromosome"/>
</dbReference>
<dbReference type="AlphaFoldDB" id="A0A8D5UFU2"/>
<dbReference type="InterPro" id="IPR012312">
    <property type="entry name" value="Hemerythrin-like"/>
</dbReference>
<reference evidence="2" key="2">
    <citation type="journal article" date="2021" name="Microbiol. Resour. Announc.">
        <title>Complete Genome Sequence of Polycladomyces abyssicola JIR-001T, Isolated from Hemipelagic Sediment in Deep Seawater.</title>
        <authorList>
            <person name="Tsubouchi T."/>
            <person name="Kaneko Y."/>
        </authorList>
    </citation>
    <scope>NUCLEOTIDE SEQUENCE</scope>
    <source>
        <strain evidence="2">JIR-001</strain>
    </source>
</reference>
<dbReference type="EMBL" id="AP024601">
    <property type="protein sequence ID" value="BCU82751.1"/>
    <property type="molecule type" value="Genomic_DNA"/>
</dbReference>
<dbReference type="KEGG" id="pabs:JIR001_25340"/>
<sequence>MARPSYQPKLDLTDWKKTNTQEFEKIRSIVAPELHSFIEEHAALSQLMDQVREGYHTELYHKALDTIAHELEHHFLYEEKYILSRLANHITETEVGPIAKLKNEHNIIRKHYQEAMVLFQNHDPENPSQELVQKMGLLAYLLKKHIEKEDHYLFPLFSVILTQEEKAAIAHDVHLHTSTRKG</sequence>
<dbReference type="Gene3D" id="1.20.120.520">
    <property type="entry name" value="nmb1532 protein domain like"/>
    <property type="match status" value="1"/>
</dbReference>
<proteinExistence type="predicted"/>
<evidence type="ECO:0000313" key="2">
    <source>
        <dbReference type="EMBL" id="BCU82751.1"/>
    </source>
</evidence>
<evidence type="ECO:0000313" key="3">
    <source>
        <dbReference type="Proteomes" id="UP000677436"/>
    </source>
</evidence>
<gene>
    <name evidence="2" type="ORF">JIR001_25340</name>
</gene>
<evidence type="ECO:0000259" key="1">
    <source>
        <dbReference type="Pfam" id="PF01814"/>
    </source>
</evidence>
<organism evidence="2 3">
    <name type="scientific">Polycladomyces abyssicola</name>
    <dbReference type="NCBI Taxonomy" id="1125966"/>
    <lineage>
        <taxon>Bacteria</taxon>
        <taxon>Bacillati</taxon>
        <taxon>Bacillota</taxon>
        <taxon>Bacilli</taxon>
        <taxon>Bacillales</taxon>
        <taxon>Thermoactinomycetaceae</taxon>
        <taxon>Polycladomyces</taxon>
    </lineage>
</organism>
<accession>A0A8D5UFU2</accession>
<dbReference type="Pfam" id="PF01814">
    <property type="entry name" value="Hemerythrin"/>
    <property type="match status" value="1"/>
</dbReference>
<reference evidence="2" key="1">
    <citation type="journal article" date="2013" name="Int. J. Syst. Evol. Microbiol.">
        <title>Polycladomyces abyssicola gen. nov., sp. nov., a thermophilic filamentous bacterium isolated from hemipelagic sediment.</title>
        <authorList>
            <person name="Tsubouchi T."/>
            <person name="Shimane Y."/>
            <person name="Mori K."/>
            <person name="Usui K."/>
            <person name="Hiraki T."/>
            <person name="Tame A."/>
            <person name="Uematsu K."/>
            <person name="Maruyama T."/>
            <person name="Hatada Y."/>
        </authorList>
    </citation>
    <scope>NUCLEOTIDE SEQUENCE</scope>
    <source>
        <strain evidence="2">JIR-001</strain>
    </source>
</reference>
<keyword evidence="3" id="KW-1185">Reference proteome</keyword>
<feature type="domain" description="Hemerythrin-like" evidence="1">
    <location>
        <begin position="35"/>
        <end position="156"/>
    </location>
</feature>